<accession>A0ABU5C856</accession>
<dbReference type="EMBL" id="JAWDIP010000003">
    <property type="protein sequence ID" value="MDY0395404.1"/>
    <property type="molecule type" value="Genomic_DNA"/>
</dbReference>
<reference evidence="1 2" key="1">
    <citation type="submission" date="2023-10" db="EMBL/GenBank/DDBJ databases">
        <title>Virgibacillus halophilus 5B73C genome.</title>
        <authorList>
            <person name="Miliotis G."/>
            <person name="Sengupta P."/>
            <person name="Hameed A."/>
            <person name="Chuvochina M."/>
            <person name="Mcdonagh F."/>
            <person name="Simpson A.C."/>
            <person name="Singh N.K."/>
            <person name="Rekha P.D."/>
            <person name="Raman K."/>
            <person name="Hugenholtz P."/>
            <person name="Venkateswaran K."/>
        </authorList>
    </citation>
    <scope>NUCLEOTIDE SEQUENCE [LARGE SCALE GENOMIC DNA]</scope>
    <source>
        <strain evidence="1 2">5B73C</strain>
    </source>
</reference>
<evidence type="ECO:0000313" key="2">
    <source>
        <dbReference type="Proteomes" id="UP001281447"/>
    </source>
</evidence>
<gene>
    <name evidence="1" type="ORF">RWE15_14385</name>
</gene>
<keyword evidence="2" id="KW-1185">Reference proteome</keyword>
<organism evidence="1 2">
    <name type="scientific">Tigheibacillus halophilus</name>
    <dbReference type="NCBI Taxonomy" id="361280"/>
    <lineage>
        <taxon>Bacteria</taxon>
        <taxon>Bacillati</taxon>
        <taxon>Bacillota</taxon>
        <taxon>Bacilli</taxon>
        <taxon>Bacillales</taxon>
        <taxon>Bacillaceae</taxon>
        <taxon>Tigheibacillus</taxon>
    </lineage>
</organism>
<comment type="caution">
    <text evidence="1">The sequence shown here is derived from an EMBL/GenBank/DDBJ whole genome shotgun (WGS) entry which is preliminary data.</text>
</comment>
<dbReference type="Proteomes" id="UP001281447">
    <property type="component" value="Unassembled WGS sequence"/>
</dbReference>
<proteinExistence type="predicted"/>
<name>A0ABU5C856_9BACI</name>
<dbReference type="RefSeq" id="WP_390356374.1">
    <property type="nucleotide sequence ID" value="NZ_JBHUIZ010000012.1"/>
</dbReference>
<evidence type="ECO:0000313" key="1">
    <source>
        <dbReference type="EMBL" id="MDY0395404.1"/>
    </source>
</evidence>
<sequence length="77" mass="8829">MKAICVDATNSNILQEGTEYYVFPHGASAFYVSKFNSSQAHSGVFQRIRFEITEEEKSADEMSHPVQLDIFQFFDDK</sequence>
<protein>
    <submittedName>
        <fullName evidence="1">Uncharacterized protein</fullName>
    </submittedName>
</protein>